<keyword evidence="3" id="KW-0862">Zinc</keyword>
<keyword evidence="7" id="KW-1185">Reference proteome</keyword>
<evidence type="ECO:0000313" key="7">
    <source>
        <dbReference type="Proteomes" id="UP000494106"/>
    </source>
</evidence>
<dbReference type="AlphaFoldDB" id="A0A8S1AJ29"/>
<organism evidence="6 7">
    <name type="scientific">Arctia plantaginis</name>
    <name type="common">Wood tiger moth</name>
    <name type="synonym">Phalaena plantaginis</name>
    <dbReference type="NCBI Taxonomy" id="874455"/>
    <lineage>
        <taxon>Eukaryota</taxon>
        <taxon>Metazoa</taxon>
        <taxon>Ecdysozoa</taxon>
        <taxon>Arthropoda</taxon>
        <taxon>Hexapoda</taxon>
        <taxon>Insecta</taxon>
        <taxon>Pterygota</taxon>
        <taxon>Neoptera</taxon>
        <taxon>Endopterygota</taxon>
        <taxon>Lepidoptera</taxon>
        <taxon>Glossata</taxon>
        <taxon>Ditrysia</taxon>
        <taxon>Noctuoidea</taxon>
        <taxon>Erebidae</taxon>
        <taxon>Arctiinae</taxon>
        <taxon>Arctia</taxon>
    </lineage>
</organism>
<dbReference type="EMBL" id="CADEBC010000531">
    <property type="protein sequence ID" value="CAB3247740.1"/>
    <property type="molecule type" value="Genomic_DNA"/>
</dbReference>
<dbReference type="SUPFAM" id="SSF57716">
    <property type="entry name" value="Glucocorticoid receptor-like (DNA-binding domain)"/>
    <property type="match status" value="1"/>
</dbReference>
<proteinExistence type="predicted"/>
<protein>
    <recommendedName>
        <fullName evidence="5">THAP-type domain-containing protein</fullName>
    </recommendedName>
</protein>
<feature type="domain" description="THAP-type" evidence="5">
    <location>
        <begin position="4"/>
        <end position="52"/>
    </location>
</feature>
<gene>
    <name evidence="6" type="ORF">APLA_LOCUS11397</name>
</gene>
<keyword evidence="2" id="KW-0863">Zinc-finger</keyword>
<name>A0A8S1AJ29_ARCPL</name>
<dbReference type="OrthoDB" id="7312725at2759"/>
<dbReference type="GO" id="GO:0003677">
    <property type="term" value="F:DNA binding"/>
    <property type="evidence" value="ECO:0007669"/>
    <property type="project" value="UniProtKB-KW"/>
</dbReference>
<dbReference type="Pfam" id="PF05485">
    <property type="entry name" value="THAP"/>
    <property type="match status" value="1"/>
</dbReference>
<sequence length="131" mass="14717">MPSCSIKECGARKNNNHPTLTLHRLPVNEILKRKWINIIGLENINPRHKICHVSGYDIQDTTAHHRPTLAAHFHNFRTQSSPFTRIKINNGYSTRAIALIIADKLLVSNIGPMITANAALMKLFIESPLSC</sequence>
<accession>A0A8S1AJ29</accession>
<evidence type="ECO:0000256" key="3">
    <source>
        <dbReference type="ARBA" id="ARBA00022833"/>
    </source>
</evidence>
<evidence type="ECO:0000256" key="4">
    <source>
        <dbReference type="ARBA" id="ARBA00023125"/>
    </source>
</evidence>
<evidence type="ECO:0000259" key="5">
    <source>
        <dbReference type="Pfam" id="PF05485"/>
    </source>
</evidence>
<dbReference type="GO" id="GO:0008270">
    <property type="term" value="F:zinc ion binding"/>
    <property type="evidence" value="ECO:0007669"/>
    <property type="project" value="UniProtKB-KW"/>
</dbReference>
<keyword evidence="4" id="KW-0238">DNA-binding</keyword>
<dbReference type="Proteomes" id="UP000494106">
    <property type="component" value="Unassembled WGS sequence"/>
</dbReference>
<keyword evidence="1" id="KW-0479">Metal-binding</keyword>
<reference evidence="6 7" key="1">
    <citation type="submission" date="2020-04" db="EMBL/GenBank/DDBJ databases">
        <authorList>
            <person name="Wallbank WR R."/>
            <person name="Pardo Diaz C."/>
            <person name="Kozak K."/>
            <person name="Martin S."/>
            <person name="Jiggins C."/>
            <person name="Moest M."/>
            <person name="Warren A I."/>
            <person name="Byers J.R.P. K."/>
            <person name="Montejo-Kovacevich G."/>
            <person name="Yen C E."/>
        </authorList>
    </citation>
    <scope>NUCLEOTIDE SEQUENCE [LARGE SCALE GENOMIC DNA]</scope>
</reference>
<evidence type="ECO:0000256" key="2">
    <source>
        <dbReference type="ARBA" id="ARBA00022771"/>
    </source>
</evidence>
<evidence type="ECO:0000313" key="6">
    <source>
        <dbReference type="EMBL" id="CAB3247740.1"/>
    </source>
</evidence>
<evidence type="ECO:0000256" key="1">
    <source>
        <dbReference type="ARBA" id="ARBA00022723"/>
    </source>
</evidence>
<comment type="caution">
    <text evidence="6">The sequence shown here is derived from an EMBL/GenBank/DDBJ whole genome shotgun (WGS) entry which is preliminary data.</text>
</comment>
<dbReference type="InterPro" id="IPR006612">
    <property type="entry name" value="THAP_Znf"/>
</dbReference>